<comment type="caution">
    <text evidence="2">The sequence shown here is derived from an EMBL/GenBank/DDBJ whole genome shotgun (WGS) entry which is preliminary data.</text>
</comment>
<dbReference type="Pfam" id="PF13602">
    <property type="entry name" value="ADH_zinc_N_2"/>
    <property type="match status" value="1"/>
</dbReference>
<dbReference type="EMBL" id="BSNX01000075">
    <property type="protein sequence ID" value="GLQ76193.1"/>
    <property type="molecule type" value="Genomic_DNA"/>
</dbReference>
<dbReference type="Gene3D" id="3.40.50.720">
    <property type="entry name" value="NAD(P)-binding Rossmann-like Domain"/>
    <property type="match status" value="1"/>
</dbReference>
<keyword evidence="3" id="KW-1185">Reference proteome</keyword>
<evidence type="ECO:0000313" key="2">
    <source>
        <dbReference type="EMBL" id="GLQ76193.1"/>
    </source>
</evidence>
<dbReference type="InterPro" id="IPR036291">
    <property type="entry name" value="NAD(P)-bd_dom_sf"/>
</dbReference>
<dbReference type="SUPFAM" id="SSF50129">
    <property type="entry name" value="GroES-like"/>
    <property type="match status" value="1"/>
</dbReference>
<dbReference type="InterPro" id="IPR050700">
    <property type="entry name" value="YIM1/Zinc_Alcohol_DH_Fams"/>
</dbReference>
<dbReference type="SUPFAM" id="SSF51735">
    <property type="entry name" value="NAD(P)-binding Rossmann-fold domains"/>
    <property type="match status" value="1"/>
</dbReference>
<evidence type="ECO:0000259" key="1">
    <source>
        <dbReference type="SMART" id="SM00829"/>
    </source>
</evidence>
<dbReference type="Proteomes" id="UP001156690">
    <property type="component" value="Unassembled WGS sequence"/>
</dbReference>
<dbReference type="PANTHER" id="PTHR11695:SF648">
    <property type="entry name" value="ZINC-BINDING OXIDOREDUCTASE"/>
    <property type="match status" value="1"/>
</dbReference>
<dbReference type="SMART" id="SM00829">
    <property type="entry name" value="PKS_ER"/>
    <property type="match status" value="1"/>
</dbReference>
<dbReference type="AlphaFoldDB" id="A0AAV5P0W2"/>
<feature type="domain" description="Enoyl reductase (ER)" evidence="1">
    <location>
        <begin position="10"/>
        <end position="316"/>
    </location>
</feature>
<dbReference type="InterPro" id="IPR013154">
    <property type="entry name" value="ADH-like_N"/>
</dbReference>
<proteinExistence type="predicted"/>
<protein>
    <submittedName>
        <fullName evidence="2">Alcohol dehydrogenase</fullName>
    </submittedName>
</protein>
<sequence>MKAMIYERYGDTDVLQTKALDIPVVDKNQILIKVRATTVSSADVRMRKADPWAVRLFNGIFTPKKQVLGTEFSGEIAAIGESVTQFNTGDCVFGGTGTEMGAHAEYLLLEESAAVTHMPSSLTFEQAASIPFGATASWYFLHHRISTRPKLRILINGAGGALGSYGIQIAVNKGMEVTAVCQLAKKALVQSLGAHDVWDYTERAVEDRSGEFDILYDTVGNLKYSACKHLLTNDGVWLAASGGLTDFYRMLTTRIWGRRKVVCGLAIETKSDMNQIKTLIETDKLNPVIDSIFEFDKLVEAHRRVEEGRKAGSVVVKL</sequence>
<dbReference type="Gene3D" id="3.90.180.10">
    <property type="entry name" value="Medium-chain alcohol dehydrogenases, catalytic domain"/>
    <property type="match status" value="1"/>
</dbReference>
<dbReference type="InterPro" id="IPR011032">
    <property type="entry name" value="GroES-like_sf"/>
</dbReference>
<dbReference type="GO" id="GO:0016491">
    <property type="term" value="F:oxidoreductase activity"/>
    <property type="evidence" value="ECO:0007669"/>
    <property type="project" value="InterPro"/>
</dbReference>
<gene>
    <name evidence="2" type="ORF">GCM10007932_55560</name>
</gene>
<name>A0AAV5P0W2_9VIBR</name>
<dbReference type="RefSeq" id="WP_126607746.1">
    <property type="nucleotide sequence ID" value="NZ_AP025145.1"/>
</dbReference>
<evidence type="ECO:0000313" key="3">
    <source>
        <dbReference type="Proteomes" id="UP001156690"/>
    </source>
</evidence>
<organism evidence="2 3">
    <name type="scientific">Vibrio penaeicida</name>
    <dbReference type="NCBI Taxonomy" id="104609"/>
    <lineage>
        <taxon>Bacteria</taxon>
        <taxon>Pseudomonadati</taxon>
        <taxon>Pseudomonadota</taxon>
        <taxon>Gammaproteobacteria</taxon>
        <taxon>Vibrionales</taxon>
        <taxon>Vibrionaceae</taxon>
        <taxon>Vibrio</taxon>
    </lineage>
</organism>
<dbReference type="InterPro" id="IPR020843">
    <property type="entry name" value="ER"/>
</dbReference>
<dbReference type="Pfam" id="PF08240">
    <property type="entry name" value="ADH_N"/>
    <property type="match status" value="1"/>
</dbReference>
<dbReference type="PANTHER" id="PTHR11695">
    <property type="entry name" value="ALCOHOL DEHYDROGENASE RELATED"/>
    <property type="match status" value="1"/>
</dbReference>
<reference evidence="3" key="1">
    <citation type="journal article" date="2019" name="Int. J. Syst. Evol. Microbiol.">
        <title>The Global Catalogue of Microorganisms (GCM) 10K type strain sequencing project: providing services to taxonomists for standard genome sequencing and annotation.</title>
        <authorList>
            <consortium name="The Broad Institute Genomics Platform"/>
            <consortium name="The Broad Institute Genome Sequencing Center for Infectious Disease"/>
            <person name="Wu L."/>
            <person name="Ma J."/>
        </authorList>
    </citation>
    <scope>NUCLEOTIDE SEQUENCE [LARGE SCALE GENOMIC DNA]</scope>
    <source>
        <strain evidence="3">NBRC 15640</strain>
    </source>
</reference>
<accession>A0AAV5P0W2</accession>
<dbReference type="CDD" id="cd08267">
    <property type="entry name" value="MDR1"/>
    <property type="match status" value="1"/>
</dbReference>